<evidence type="ECO:0000259" key="8">
    <source>
        <dbReference type="PROSITE" id="PS50928"/>
    </source>
</evidence>
<feature type="transmembrane region" description="Helical" evidence="7">
    <location>
        <begin position="103"/>
        <end position="122"/>
    </location>
</feature>
<evidence type="ECO:0000256" key="3">
    <source>
        <dbReference type="ARBA" id="ARBA00022475"/>
    </source>
</evidence>
<feature type="transmembrane region" description="Helical" evidence="7">
    <location>
        <begin position="230"/>
        <end position="256"/>
    </location>
</feature>
<sequence length="264" mass="27254">MTRALVVRALPALVVVVMAVVGPWLAPRDVDATVGIPFAAPSSEALLGGDRLGRDVFSELLHGGWGLILLAAIIAVTVTGLAAVLGSVAALWPRLGVFIERGADLAILLPAVLALLLVVVSWPQSGALGVMLVAIAFGTPYSARVFAAAAAGVAATGYVEAARLSGESPAFLITREMLPNMRELLFTQLGLRFVEGVYIVSTAAFLGLPAELGQSNWAVMVRENASGILLNPWAVVAPSLAIGVVAVSANLFAAALGRREVSRT</sequence>
<evidence type="ECO:0000256" key="2">
    <source>
        <dbReference type="ARBA" id="ARBA00022448"/>
    </source>
</evidence>
<dbReference type="GO" id="GO:0005886">
    <property type="term" value="C:plasma membrane"/>
    <property type="evidence" value="ECO:0007669"/>
    <property type="project" value="UniProtKB-SubCell"/>
</dbReference>
<evidence type="ECO:0000256" key="5">
    <source>
        <dbReference type="ARBA" id="ARBA00022989"/>
    </source>
</evidence>
<evidence type="ECO:0000313" key="9">
    <source>
        <dbReference type="EMBL" id="RDI52804.1"/>
    </source>
</evidence>
<feature type="domain" description="ABC transmembrane type-1" evidence="8">
    <location>
        <begin position="68"/>
        <end position="253"/>
    </location>
</feature>
<keyword evidence="3" id="KW-1003">Cell membrane</keyword>
<dbReference type="PANTHER" id="PTHR43386">
    <property type="entry name" value="OLIGOPEPTIDE TRANSPORT SYSTEM PERMEASE PROTEIN APPC"/>
    <property type="match status" value="1"/>
</dbReference>
<evidence type="ECO:0000256" key="7">
    <source>
        <dbReference type="RuleBase" id="RU363032"/>
    </source>
</evidence>
<feature type="transmembrane region" description="Helical" evidence="7">
    <location>
        <begin position="128"/>
        <end position="155"/>
    </location>
</feature>
<feature type="transmembrane region" description="Helical" evidence="7">
    <location>
        <begin position="65"/>
        <end position="91"/>
    </location>
</feature>
<proteinExistence type="inferred from homology"/>
<name>A0A370H9W5_9NOCA</name>
<dbReference type="InterPro" id="IPR000515">
    <property type="entry name" value="MetI-like"/>
</dbReference>
<dbReference type="EMBL" id="QQAZ01000003">
    <property type="protein sequence ID" value="RDI52804.1"/>
    <property type="molecule type" value="Genomic_DNA"/>
</dbReference>
<organism evidence="9 10">
    <name type="scientific">Nocardia mexicana</name>
    <dbReference type="NCBI Taxonomy" id="279262"/>
    <lineage>
        <taxon>Bacteria</taxon>
        <taxon>Bacillati</taxon>
        <taxon>Actinomycetota</taxon>
        <taxon>Actinomycetes</taxon>
        <taxon>Mycobacteriales</taxon>
        <taxon>Nocardiaceae</taxon>
        <taxon>Nocardia</taxon>
    </lineage>
</organism>
<feature type="transmembrane region" description="Helical" evidence="7">
    <location>
        <begin position="189"/>
        <end position="210"/>
    </location>
</feature>
<reference evidence="9 10" key="1">
    <citation type="submission" date="2018-07" db="EMBL/GenBank/DDBJ databases">
        <title>Genomic Encyclopedia of Type Strains, Phase IV (KMG-IV): sequencing the most valuable type-strain genomes for metagenomic binning, comparative biology and taxonomic classification.</title>
        <authorList>
            <person name="Goeker M."/>
        </authorList>
    </citation>
    <scope>NUCLEOTIDE SEQUENCE [LARGE SCALE GENOMIC DNA]</scope>
    <source>
        <strain evidence="9 10">DSM 44952</strain>
    </source>
</reference>
<dbReference type="PANTHER" id="PTHR43386:SF25">
    <property type="entry name" value="PEPTIDE ABC TRANSPORTER PERMEASE PROTEIN"/>
    <property type="match status" value="1"/>
</dbReference>
<gene>
    <name evidence="9" type="ORF">DFR68_103190</name>
</gene>
<protein>
    <submittedName>
        <fullName evidence="9">Peptide/nickel transport system permease protein</fullName>
    </submittedName>
</protein>
<comment type="caution">
    <text evidence="9">The sequence shown here is derived from an EMBL/GenBank/DDBJ whole genome shotgun (WGS) entry which is preliminary data.</text>
</comment>
<dbReference type="OrthoDB" id="6637947at2"/>
<dbReference type="SUPFAM" id="SSF161098">
    <property type="entry name" value="MetI-like"/>
    <property type="match status" value="1"/>
</dbReference>
<dbReference type="PROSITE" id="PS50928">
    <property type="entry name" value="ABC_TM1"/>
    <property type="match status" value="1"/>
</dbReference>
<accession>A0A370H9W5</accession>
<dbReference type="RefSeq" id="WP_068032723.1">
    <property type="nucleotide sequence ID" value="NZ_QQAZ01000003.1"/>
</dbReference>
<dbReference type="Pfam" id="PF00528">
    <property type="entry name" value="BPD_transp_1"/>
    <property type="match status" value="1"/>
</dbReference>
<dbReference type="Proteomes" id="UP000255355">
    <property type="component" value="Unassembled WGS sequence"/>
</dbReference>
<keyword evidence="5 7" id="KW-1133">Transmembrane helix</keyword>
<keyword evidence="2 7" id="KW-0813">Transport</keyword>
<keyword evidence="4 7" id="KW-0812">Transmembrane</keyword>
<evidence type="ECO:0000256" key="1">
    <source>
        <dbReference type="ARBA" id="ARBA00004651"/>
    </source>
</evidence>
<comment type="subcellular location">
    <subcellularLocation>
        <location evidence="1 7">Cell membrane</location>
        <topology evidence="1 7">Multi-pass membrane protein</topology>
    </subcellularLocation>
</comment>
<dbReference type="AlphaFoldDB" id="A0A370H9W5"/>
<evidence type="ECO:0000256" key="4">
    <source>
        <dbReference type="ARBA" id="ARBA00022692"/>
    </source>
</evidence>
<dbReference type="GO" id="GO:0055085">
    <property type="term" value="P:transmembrane transport"/>
    <property type="evidence" value="ECO:0007669"/>
    <property type="project" value="InterPro"/>
</dbReference>
<evidence type="ECO:0000256" key="6">
    <source>
        <dbReference type="ARBA" id="ARBA00023136"/>
    </source>
</evidence>
<keyword evidence="6 7" id="KW-0472">Membrane</keyword>
<comment type="similarity">
    <text evidence="7">Belongs to the binding-protein-dependent transport system permease family.</text>
</comment>
<evidence type="ECO:0000313" key="10">
    <source>
        <dbReference type="Proteomes" id="UP000255355"/>
    </source>
</evidence>
<keyword evidence="10" id="KW-1185">Reference proteome</keyword>
<dbReference type="Gene3D" id="1.10.3720.10">
    <property type="entry name" value="MetI-like"/>
    <property type="match status" value="1"/>
</dbReference>
<dbReference type="InterPro" id="IPR035906">
    <property type="entry name" value="MetI-like_sf"/>
</dbReference>
<dbReference type="STRING" id="1210089.GCA_001613165_07994"/>
<dbReference type="InterPro" id="IPR050366">
    <property type="entry name" value="BP-dependent_transpt_permease"/>
</dbReference>